<dbReference type="InterPro" id="IPR006054">
    <property type="entry name" value="DnaQ"/>
</dbReference>
<gene>
    <name evidence="2" type="ORF">TthHB5018_05830</name>
</gene>
<evidence type="ECO:0000313" key="3">
    <source>
        <dbReference type="Proteomes" id="UP000596099"/>
    </source>
</evidence>
<dbReference type="Proteomes" id="UP000596099">
    <property type="component" value="Chromosome"/>
</dbReference>
<evidence type="ECO:0000259" key="1">
    <source>
        <dbReference type="SMART" id="SM00479"/>
    </source>
</evidence>
<dbReference type="AlphaFoldDB" id="A0A7R7YHF4"/>
<dbReference type="GeneID" id="3168620"/>
<protein>
    <submittedName>
        <fullName evidence="2">DNA polymerase III subunit epsilon</fullName>
    </submittedName>
</protein>
<dbReference type="OMA" id="FHVYLNP"/>
<dbReference type="GO" id="GO:0005829">
    <property type="term" value="C:cytosol"/>
    <property type="evidence" value="ECO:0007669"/>
    <property type="project" value="TreeGrafter"/>
</dbReference>
<dbReference type="Pfam" id="PF00929">
    <property type="entry name" value="RNase_T"/>
    <property type="match status" value="1"/>
</dbReference>
<sequence>MEAAFRYRMATRLARRLREAGRPLPLPALGEALGLRGPVERVVRPLLDGRFLLEEGVGLWEWRYPFPLEGEAVVVLDLETTGLAPGLDEVIEVGLLRLEGGRRLPFQSLVRPSRPPSPFVERLTGIPREALEEAPSLEEVLEKAYPLLADATLVIHNAAFDLGFLRPALEGLGYRLENPVVDSLRLARRGLPGLRRYGLDALSEVLELPRRTCHRALEDVERTLAVVHEVYYMLTSGRPRTLWELGR</sequence>
<dbReference type="InterPro" id="IPR013520">
    <property type="entry name" value="Ribonucl_H"/>
</dbReference>
<dbReference type="GO" id="GO:0008408">
    <property type="term" value="F:3'-5' exonuclease activity"/>
    <property type="evidence" value="ECO:0007669"/>
    <property type="project" value="TreeGrafter"/>
</dbReference>
<organism evidence="2 3">
    <name type="scientific">Thermus thermophilus</name>
    <dbReference type="NCBI Taxonomy" id="274"/>
    <lineage>
        <taxon>Bacteria</taxon>
        <taxon>Thermotogati</taxon>
        <taxon>Deinococcota</taxon>
        <taxon>Deinococci</taxon>
        <taxon>Thermales</taxon>
        <taxon>Thermaceae</taxon>
        <taxon>Thermus</taxon>
    </lineage>
</organism>
<dbReference type="RefSeq" id="WP_011172659.1">
    <property type="nucleotide sequence ID" value="NZ_AP019801.1"/>
</dbReference>
<dbReference type="FunFam" id="3.30.420.10:FF:000045">
    <property type="entry name" value="3'-5' exonuclease DinG"/>
    <property type="match status" value="1"/>
</dbReference>
<dbReference type="GO" id="GO:0003677">
    <property type="term" value="F:DNA binding"/>
    <property type="evidence" value="ECO:0007669"/>
    <property type="project" value="InterPro"/>
</dbReference>
<dbReference type="InterPro" id="IPR012337">
    <property type="entry name" value="RNaseH-like_sf"/>
</dbReference>
<dbReference type="CDD" id="cd06127">
    <property type="entry name" value="DEDDh"/>
    <property type="match status" value="1"/>
</dbReference>
<dbReference type="SMART" id="SM00479">
    <property type="entry name" value="EXOIII"/>
    <property type="match status" value="1"/>
</dbReference>
<accession>A0A7R7YHF4</accession>
<dbReference type="SUPFAM" id="SSF53098">
    <property type="entry name" value="Ribonuclease H-like"/>
    <property type="match status" value="1"/>
</dbReference>
<name>A0A7R7YHF4_THETH</name>
<dbReference type="GO" id="GO:0045004">
    <property type="term" value="P:DNA replication proofreading"/>
    <property type="evidence" value="ECO:0007669"/>
    <property type="project" value="TreeGrafter"/>
</dbReference>
<dbReference type="GO" id="GO:0003887">
    <property type="term" value="F:DNA-directed DNA polymerase activity"/>
    <property type="evidence" value="ECO:0007669"/>
    <property type="project" value="InterPro"/>
</dbReference>
<dbReference type="Gene3D" id="3.30.420.10">
    <property type="entry name" value="Ribonuclease H-like superfamily/Ribonuclease H"/>
    <property type="match status" value="1"/>
</dbReference>
<reference evidence="3" key="1">
    <citation type="submission" date="2021-01" db="EMBL/GenBank/DDBJ databases">
        <title>Complete Genome Sequence of Thermus thermophilus Strain HB5018, Isolated from Mine Onsen Hot Spring.</title>
        <authorList>
            <person name="Miyazaki K."/>
            <person name="Moriya T."/>
            <person name="Nemoto N."/>
            <person name="Oshima T."/>
            <person name="Yura K."/>
            <person name="Bessho Y."/>
        </authorList>
    </citation>
    <scope>NUCLEOTIDE SEQUENCE [LARGE SCALE GENOMIC DNA]</scope>
    <source>
        <strain evidence="3">HB5018</strain>
    </source>
</reference>
<dbReference type="InterPro" id="IPR036397">
    <property type="entry name" value="RNaseH_sf"/>
</dbReference>
<dbReference type="EMBL" id="AP024270">
    <property type="protein sequence ID" value="BCP65649.1"/>
    <property type="molecule type" value="Genomic_DNA"/>
</dbReference>
<dbReference type="PANTHER" id="PTHR30231">
    <property type="entry name" value="DNA POLYMERASE III SUBUNIT EPSILON"/>
    <property type="match status" value="1"/>
</dbReference>
<dbReference type="PANTHER" id="PTHR30231:SF41">
    <property type="entry name" value="DNA POLYMERASE III SUBUNIT EPSILON"/>
    <property type="match status" value="1"/>
</dbReference>
<feature type="domain" description="Exonuclease" evidence="1">
    <location>
        <begin position="72"/>
        <end position="236"/>
    </location>
</feature>
<proteinExistence type="predicted"/>
<evidence type="ECO:0000313" key="2">
    <source>
        <dbReference type="EMBL" id="BCP65649.1"/>
    </source>
</evidence>
<dbReference type="NCBIfam" id="TIGR00573">
    <property type="entry name" value="dnaq"/>
    <property type="match status" value="1"/>
</dbReference>